<dbReference type="PROSITE" id="PS50850">
    <property type="entry name" value="MFS"/>
    <property type="match status" value="1"/>
</dbReference>
<feature type="transmembrane region" description="Helical" evidence="6">
    <location>
        <begin position="137"/>
        <end position="157"/>
    </location>
</feature>
<accession>A0AAD4L4A3</accession>
<protein>
    <submittedName>
        <fullName evidence="8">MFS multidrug transporter</fullName>
    </submittedName>
</protein>
<evidence type="ECO:0000256" key="3">
    <source>
        <dbReference type="ARBA" id="ARBA00022989"/>
    </source>
</evidence>
<gene>
    <name evidence="8" type="ORF">BGW36DRAFT_334003</name>
</gene>
<feature type="transmembrane region" description="Helical" evidence="6">
    <location>
        <begin position="437"/>
        <end position="461"/>
    </location>
</feature>
<evidence type="ECO:0000256" key="1">
    <source>
        <dbReference type="ARBA" id="ARBA00004141"/>
    </source>
</evidence>
<keyword evidence="2 6" id="KW-0812">Transmembrane</keyword>
<dbReference type="Proteomes" id="UP001201262">
    <property type="component" value="Unassembled WGS sequence"/>
</dbReference>
<evidence type="ECO:0000259" key="7">
    <source>
        <dbReference type="PROSITE" id="PS50850"/>
    </source>
</evidence>
<feature type="compositionally biased region" description="Polar residues" evidence="5">
    <location>
        <begin position="1"/>
        <end position="12"/>
    </location>
</feature>
<dbReference type="InterPro" id="IPR011701">
    <property type="entry name" value="MFS"/>
</dbReference>
<feature type="transmembrane region" description="Helical" evidence="6">
    <location>
        <begin position="198"/>
        <end position="219"/>
    </location>
</feature>
<dbReference type="Gene3D" id="1.20.1250.20">
    <property type="entry name" value="MFS general substrate transporter like domains"/>
    <property type="match status" value="2"/>
</dbReference>
<feature type="transmembrane region" description="Helical" evidence="6">
    <location>
        <begin position="41"/>
        <end position="66"/>
    </location>
</feature>
<feature type="transmembrane region" description="Helical" evidence="6">
    <location>
        <begin position="169"/>
        <end position="192"/>
    </location>
</feature>
<feature type="region of interest" description="Disordered" evidence="5">
    <location>
        <begin position="502"/>
        <end position="524"/>
    </location>
</feature>
<feature type="domain" description="Major facilitator superfamily (MFS) profile" evidence="7">
    <location>
        <begin position="42"/>
        <end position="499"/>
    </location>
</feature>
<feature type="transmembrane region" description="Helical" evidence="6">
    <location>
        <begin position="342"/>
        <end position="365"/>
    </location>
</feature>
<proteinExistence type="predicted"/>
<dbReference type="InterPro" id="IPR020846">
    <property type="entry name" value="MFS_dom"/>
</dbReference>
<dbReference type="EMBL" id="JAJTJA010000002">
    <property type="protein sequence ID" value="KAH8703302.1"/>
    <property type="molecule type" value="Genomic_DNA"/>
</dbReference>
<evidence type="ECO:0000313" key="8">
    <source>
        <dbReference type="EMBL" id="KAH8703302.1"/>
    </source>
</evidence>
<dbReference type="InterPro" id="IPR036259">
    <property type="entry name" value="MFS_trans_sf"/>
</dbReference>
<feature type="transmembrane region" description="Helical" evidence="6">
    <location>
        <begin position="309"/>
        <end position="330"/>
    </location>
</feature>
<dbReference type="GO" id="GO:0022857">
    <property type="term" value="F:transmembrane transporter activity"/>
    <property type="evidence" value="ECO:0007669"/>
    <property type="project" value="InterPro"/>
</dbReference>
<comment type="caution">
    <text evidence="8">The sequence shown here is derived from an EMBL/GenBank/DDBJ whole genome shotgun (WGS) entry which is preliminary data.</text>
</comment>
<evidence type="ECO:0000256" key="6">
    <source>
        <dbReference type="SAM" id="Phobius"/>
    </source>
</evidence>
<feature type="transmembrane region" description="Helical" evidence="6">
    <location>
        <begin position="78"/>
        <end position="96"/>
    </location>
</feature>
<dbReference type="Pfam" id="PF07690">
    <property type="entry name" value="MFS_1"/>
    <property type="match status" value="1"/>
</dbReference>
<evidence type="ECO:0000256" key="5">
    <source>
        <dbReference type="SAM" id="MobiDB-lite"/>
    </source>
</evidence>
<keyword evidence="4 6" id="KW-0472">Membrane</keyword>
<dbReference type="PANTHER" id="PTHR42718">
    <property type="entry name" value="MAJOR FACILITATOR SUPERFAMILY MULTIDRUG TRANSPORTER MFSC"/>
    <property type="match status" value="1"/>
</dbReference>
<sequence length="524" mass="56455">MGYQESNTTPAQEESGEQQNERLRDANERPECFSSTFQECLFVLSATMAIGQSSFFQGLVIVVTASIGNDLNMNSAEITWITAGISLSSGAFLLAFGKVADMFGRRIMFITSMAGFTISLVIAGFANSAIYMDVFSGIMGIFCASVVPPAVGSLGVVYEKPSKRKNRAFACFSAGNPLGFVGGMVVSGIASQVANWRVAFWALAVIYAIFTILTIWTVPPDPPGRKVPLNWLSMKKLDPIGMLLAVSGIALFSTSLSIAGDAPRGWQTPYVIVLLVLGVVIIGAFLFWQSIYSTPLMPLHVWKDRNFSLLIGCLSLGFMAFVGGQFWLALYMQQVQKLKPLLITAHLMPMVVNGILVNIICGLILHKVSNKLLMLIGATAYFVAFLTMSFMKDDSIYWGFYFVPLLLMVVGADIEFNVVNMYVMSSLPPSDQSLAGGIFNTVSKICGNISLGITTAVYNSVRNEGSLTPIKPYLATYWFAAASAGLGVLLVPFLKLGTQGGGEKTASSDGETLNDGHAEVETKG</sequence>
<feature type="transmembrane region" description="Helical" evidence="6">
    <location>
        <begin position="240"/>
        <end position="258"/>
    </location>
</feature>
<feature type="transmembrane region" description="Helical" evidence="6">
    <location>
        <begin position="396"/>
        <end position="416"/>
    </location>
</feature>
<dbReference type="PANTHER" id="PTHR42718:SF23">
    <property type="entry name" value="MAJOR FACILITATOR SUPERFAMILY (MFS) PROFILE DOMAIN-CONTAINING PROTEIN"/>
    <property type="match status" value="1"/>
</dbReference>
<feature type="transmembrane region" description="Helical" evidence="6">
    <location>
        <begin position="108"/>
        <end position="131"/>
    </location>
</feature>
<dbReference type="GO" id="GO:0016020">
    <property type="term" value="C:membrane"/>
    <property type="evidence" value="ECO:0007669"/>
    <property type="project" value="UniProtKB-SubCell"/>
</dbReference>
<evidence type="ECO:0000256" key="2">
    <source>
        <dbReference type="ARBA" id="ARBA00022692"/>
    </source>
</evidence>
<feature type="compositionally biased region" description="Basic and acidic residues" evidence="5">
    <location>
        <begin position="514"/>
        <end position="524"/>
    </location>
</feature>
<keyword evidence="3 6" id="KW-1133">Transmembrane helix</keyword>
<feature type="transmembrane region" description="Helical" evidence="6">
    <location>
        <begin position="270"/>
        <end position="288"/>
    </location>
</feature>
<dbReference type="RefSeq" id="XP_046076320.1">
    <property type="nucleotide sequence ID" value="XM_046212901.1"/>
</dbReference>
<feature type="transmembrane region" description="Helical" evidence="6">
    <location>
        <begin position="473"/>
        <end position="494"/>
    </location>
</feature>
<name>A0AAD4L4A3_9EURO</name>
<evidence type="ECO:0000256" key="4">
    <source>
        <dbReference type="ARBA" id="ARBA00023136"/>
    </source>
</evidence>
<reference evidence="8" key="1">
    <citation type="submission" date="2021-12" db="EMBL/GenBank/DDBJ databases">
        <title>Convergent genome expansion in fungi linked to evolution of root-endophyte symbiosis.</title>
        <authorList>
            <consortium name="DOE Joint Genome Institute"/>
            <person name="Ke Y.-H."/>
            <person name="Bonito G."/>
            <person name="Liao H.-L."/>
            <person name="Looney B."/>
            <person name="Rojas-Flechas A."/>
            <person name="Nash J."/>
            <person name="Hameed K."/>
            <person name="Schadt C."/>
            <person name="Martin F."/>
            <person name="Crous P.W."/>
            <person name="Miettinen O."/>
            <person name="Magnuson J.K."/>
            <person name="Labbe J."/>
            <person name="Jacobson D."/>
            <person name="Doktycz M.J."/>
            <person name="Veneault-Fourrey C."/>
            <person name="Kuo A."/>
            <person name="Mondo S."/>
            <person name="Calhoun S."/>
            <person name="Riley R."/>
            <person name="Ohm R."/>
            <person name="LaButti K."/>
            <person name="Andreopoulos B."/>
            <person name="Pangilinan J."/>
            <person name="Nolan M."/>
            <person name="Tritt A."/>
            <person name="Clum A."/>
            <person name="Lipzen A."/>
            <person name="Daum C."/>
            <person name="Barry K."/>
            <person name="Grigoriev I.V."/>
            <person name="Vilgalys R."/>
        </authorList>
    </citation>
    <scope>NUCLEOTIDE SEQUENCE</scope>
    <source>
        <strain evidence="8">PMI_201</strain>
    </source>
</reference>
<feature type="transmembrane region" description="Helical" evidence="6">
    <location>
        <begin position="372"/>
        <end position="390"/>
    </location>
</feature>
<dbReference type="GeneID" id="70243188"/>
<comment type="subcellular location">
    <subcellularLocation>
        <location evidence="1">Membrane</location>
        <topology evidence="1">Multi-pass membrane protein</topology>
    </subcellularLocation>
</comment>
<feature type="region of interest" description="Disordered" evidence="5">
    <location>
        <begin position="1"/>
        <end position="27"/>
    </location>
</feature>
<organism evidence="8 9">
    <name type="scientific">Talaromyces proteolyticus</name>
    <dbReference type="NCBI Taxonomy" id="1131652"/>
    <lineage>
        <taxon>Eukaryota</taxon>
        <taxon>Fungi</taxon>
        <taxon>Dikarya</taxon>
        <taxon>Ascomycota</taxon>
        <taxon>Pezizomycotina</taxon>
        <taxon>Eurotiomycetes</taxon>
        <taxon>Eurotiomycetidae</taxon>
        <taxon>Eurotiales</taxon>
        <taxon>Trichocomaceae</taxon>
        <taxon>Talaromyces</taxon>
        <taxon>Talaromyces sect. Bacilispori</taxon>
    </lineage>
</organism>
<keyword evidence="9" id="KW-1185">Reference proteome</keyword>
<dbReference type="AlphaFoldDB" id="A0AAD4L4A3"/>
<dbReference type="SUPFAM" id="SSF103473">
    <property type="entry name" value="MFS general substrate transporter"/>
    <property type="match status" value="2"/>
</dbReference>
<evidence type="ECO:0000313" key="9">
    <source>
        <dbReference type="Proteomes" id="UP001201262"/>
    </source>
</evidence>